<keyword evidence="2" id="KW-1185">Reference proteome</keyword>
<dbReference type="PANTHER" id="PTHR23274:SF51">
    <property type="entry name" value="OS03G0423850 PROTEIN"/>
    <property type="match status" value="1"/>
</dbReference>
<evidence type="ECO:0000313" key="2">
    <source>
        <dbReference type="Proteomes" id="UP001314205"/>
    </source>
</evidence>
<sequence length="91" mass="9847">MQNVVEASIMNGKLRCENVLLPRIPMIPTDVPIEFKRIQLPIRLAFAMTINKSQGQTLSVCGLDLGTPCFSHGQLYVACSGVGKVQSVCIG</sequence>
<dbReference type="PANTHER" id="PTHR23274">
    <property type="entry name" value="DNA HELICASE-RELATED"/>
    <property type="match status" value="1"/>
</dbReference>
<evidence type="ECO:0008006" key="3">
    <source>
        <dbReference type="Google" id="ProtNLM"/>
    </source>
</evidence>
<dbReference type="GO" id="GO:0005657">
    <property type="term" value="C:replication fork"/>
    <property type="evidence" value="ECO:0007669"/>
    <property type="project" value="TreeGrafter"/>
</dbReference>
<protein>
    <recommendedName>
        <fullName evidence="3">ATP-dependent DNA helicase</fullName>
    </recommendedName>
</protein>
<dbReference type="GO" id="GO:0006260">
    <property type="term" value="P:DNA replication"/>
    <property type="evidence" value="ECO:0007669"/>
    <property type="project" value="TreeGrafter"/>
</dbReference>
<evidence type="ECO:0000313" key="1">
    <source>
        <dbReference type="EMBL" id="CAK1585471.1"/>
    </source>
</evidence>
<organism evidence="1 2">
    <name type="scientific">Parnassius mnemosyne</name>
    <name type="common">clouded apollo</name>
    <dbReference type="NCBI Taxonomy" id="213953"/>
    <lineage>
        <taxon>Eukaryota</taxon>
        <taxon>Metazoa</taxon>
        <taxon>Ecdysozoa</taxon>
        <taxon>Arthropoda</taxon>
        <taxon>Hexapoda</taxon>
        <taxon>Insecta</taxon>
        <taxon>Pterygota</taxon>
        <taxon>Neoptera</taxon>
        <taxon>Endopterygota</taxon>
        <taxon>Lepidoptera</taxon>
        <taxon>Glossata</taxon>
        <taxon>Ditrysia</taxon>
        <taxon>Papilionoidea</taxon>
        <taxon>Papilionidae</taxon>
        <taxon>Parnassiinae</taxon>
        <taxon>Parnassini</taxon>
        <taxon>Parnassius</taxon>
        <taxon>Driopa</taxon>
    </lineage>
</organism>
<accession>A0AAV1KQZ4</accession>
<dbReference type="AlphaFoldDB" id="A0AAV1KQZ4"/>
<name>A0AAV1KQZ4_9NEOP</name>
<dbReference type="InterPro" id="IPR027417">
    <property type="entry name" value="P-loop_NTPase"/>
</dbReference>
<gene>
    <name evidence="1" type="ORF">PARMNEM_LOCUS6550</name>
</gene>
<dbReference type="Proteomes" id="UP001314205">
    <property type="component" value="Unassembled WGS sequence"/>
</dbReference>
<dbReference type="EMBL" id="CAVLGL010000079">
    <property type="protein sequence ID" value="CAK1585471.1"/>
    <property type="molecule type" value="Genomic_DNA"/>
</dbReference>
<dbReference type="SUPFAM" id="SSF52540">
    <property type="entry name" value="P-loop containing nucleoside triphosphate hydrolases"/>
    <property type="match status" value="1"/>
</dbReference>
<comment type="caution">
    <text evidence="1">The sequence shown here is derived from an EMBL/GenBank/DDBJ whole genome shotgun (WGS) entry which is preliminary data.</text>
</comment>
<dbReference type="CDD" id="cd18809">
    <property type="entry name" value="SF1_C_RecD"/>
    <property type="match status" value="1"/>
</dbReference>
<proteinExistence type="predicted"/>
<reference evidence="1 2" key="1">
    <citation type="submission" date="2023-11" db="EMBL/GenBank/DDBJ databases">
        <authorList>
            <person name="Hedman E."/>
            <person name="Englund M."/>
            <person name="Stromberg M."/>
            <person name="Nyberg Akerstrom W."/>
            <person name="Nylinder S."/>
            <person name="Jareborg N."/>
            <person name="Kallberg Y."/>
            <person name="Kronander E."/>
        </authorList>
    </citation>
    <scope>NUCLEOTIDE SEQUENCE [LARGE SCALE GENOMIC DNA]</scope>
</reference>